<name>A0A821S5W3_9BILA</name>
<dbReference type="Proteomes" id="UP000663865">
    <property type="component" value="Unassembled WGS sequence"/>
</dbReference>
<evidence type="ECO:0000313" key="3">
    <source>
        <dbReference type="Proteomes" id="UP000663838"/>
    </source>
</evidence>
<sequence>MDIDTYRNLSDGADFPETMQQVLGVVIEMINTYIEAQPDSGTFTAFESQSLRLRQYISRLFMLQLRPDMRILETHIIPPTIIPYLAATHPHPFSIYIHLEFVRRIIAARLLTSYMVVEFAVAGARNVELLQDLLADNLNPVIQINLNNGSVSSRVRNGTEIVSHYIDTVDLLMFIDVAYYELPAPPQEQDVIYEINIVENIADPLPILQDISGILNDSRDPDEEAMDDDDDAWSTIDDENEPSVLIIEHQVEEPEVITIYDSDTDEADDLCMGESYQEGDTTYLDVGHNDGFVEDPNLDESIINKPSDIIHELPPLLPNACSTPKPPDLKPCDDVDLNDALIEETYDSEATTIFISPVIAESVVEDYEAIDFRPVAASTPVPMEI</sequence>
<dbReference type="EMBL" id="CAJOBS010003267">
    <property type="protein sequence ID" value="CAF4850962.1"/>
    <property type="molecule type" value="Genomic_DNA"/>
</dbReference>
<comment type="caution">
    <text evidence="2">The sequence shown here is derived from an EMBL/GenBank/DDBJ whole genome shotgun (WGS) entry which is preliminary data.</text>
</comment>
<gene>
    <name evidence="1" type="ORF">KIK155_LOCUS11220</name>
    <name evidence="2" type="ORF">TOA249_LOCUS26876</name>
</gene>
<dbReference type="EMBL" id="CAJNYV010001771">
    <property type="protein sequence ID" value="CAF3435902.1"/>
    <property type="molecule type" value="Genomic_DNA"/>
</dbReference>
<reference evidence="2" key="1">
    <citation type="submission" date="2021-02" db="EMBL/GenBank/DDBJ databases">
        <authorList>
            <person name="Nowell W R."/>
        </authorList>
    </citation>
    <scope>NUCLEOTIDE SEQUENCE</scope>
</reference>
<evidence type="ECO:0000313" key="1">
    <source>
        <dbReference type="EMBL" id="CAF3435902.1"/>
    </source>
</evidence>
<dbReference type="AlphaFoldDB" id="A0A821S5W3"/>
<dbReference type="Proteomes" id="UP000663838">
    <property type="component" value="Unassembled WGS sequence"/>
</dbReference>
<accession>A0A821S5W3</accession>
<protein>
    <submittedName>
        <fullName evidence="2">Uncharacterized protein</fullName>
    </submittedName>
</protein>
<proteinExistence type="predicted"/>
<evidence type="ECO:0000313" key="2">
    <source>
        <dbReference type="EMBL" id="CAF4850962.1"/>
    </source>
</evidence>
<organism evidence="2 3">
    <name type="scientific">Rotaria socialis</name>
    <dbReference type="NCBI Taxonomy" id="392032"/>
    <lineage>
        <taxon>Eukaryota</taxon>
        <taxon>Metazoa</taxon>
        <taxon>Spiralia</taxon>
        <taxon>Gnathifera</taxon>
        <taxon>Rotifera</taxon>
        <taxon>Eurotatoria</taxon>
        <taxon>Bdelloidea</taxon>
        <taxon>Philodinida</taxon>
        <taxon>Philodinidae</taxon>
        <taxon>Rotaria</taxon>
    </lineage>
</organism>